<evidence type="ECO:0008006" key="3">
    <source>
        <dbReference type="Google" id="ProtNLM"/>
    </source>
</evidence>
<dbReference type="Proteomes" id="UP001462961">
    <property type="component" value="Unassembled WGS sequence"/>
</dbReference>
<sequence>MLRDVSGLLWSYYQLIGAQKPSLRLEIEGLGYSLSVLNDGIGFGQRLVGGDTVTYAVYELRIWRCV</sequence>
<gene>
    <name evidence="1" type="ORF">VOI32_41100</name>
</gene>
<evidence type="ECO:0000313" key="1">
    <source>
        <dbReference type="EMBL" id="MEO1760239.1"/>
    </source>
</evidence>
<protein>
    <recommendedName>
        <fullName evidence="3">DNA helicase Holliday junction RuvA type domain-containing protein</fullName>
    </recommendedName>
</protein>
<dbReference type="EMBL" id="JAYLVJ010000121">
    <property type="protein sequence ID" value="MEO1760239.1"/>
    <property type="molecule type" value="Genomic_DNA"/>
</dbReference>
<reference evidence="1 2" key="1">
    <citation type="submission" date="2024-01" db="EMBL/GenBank/DDBJ databases">
        <title>The diversity of rhizobia nodulating Mimosa spp. in eleven states of Brazil covering several biomes is determined by host plant, location, and edaphic factors.</title>
        <authorList>
            <person name="Rouws L."/>
            <person name="Barauna A."/>
            <person name="Beukes C."/>
            <person name="De Faria S.M."/>
            <person name="Gross E."/>
            <person name="Dos Reis Junior F.B."/>
            <person name="Simon M."/>
            <person name="Maluk M."/>
            <person name="Odee D.W."/>
            <person name="Kenicer G."/>
            <person name="Young J.P.W."/>
            <person name="Reis V.M."/>
            <person name="Zilli J."/>
            <person name="James E.K."/>
        </authorList>
    </citation>
    <scope>NUCLEOTIDE SEQUENCE [LARGE SCALE GENOMIC DNA]</scope>
    <source>
        <strain evidence="1 2">JHI1651</strain>
    </source>
</reference>
<name>A0ABV0E9Y5_9BURK</name>
<proteinExistence type="predicted"/>
<accession>A0ABV0E9Y5</accession>
<evidence type="ECO:0000313" key="2">
    <source>
        <dbReference type="Proteomes" id="UP001462961"/>
    </source>
</evidence>
<comment type="caution">
    <text evidence="1">The sequence shown here is derived from an EMBL/GenBank/DDBJ whole genome shotgun (WGS) entry which is preliminary data.</text>
</comment>
<organism evidence="1 2">
    <name type="scientific">Paraburkholderia caribensis</name>
    <dbReference type="NCBI Taxonomy" id="75105"/>
    <lineage>
        <taxon>Bacteria</taxon>
        <taxon>Pseudomonadati</taxon>
        <taxon>Pseudomonadota</taxon>
        <taxon>Betaproteobacteria</taxon>
        <taxon>Burkholderiales</taxon>
        <taxon>Burkholderiaceae</taxon>
        <taxon>Paraburkholderia</taxon>
    </lineage>
</organism>
<keyword evidence="2" id="KW-1185">Reference proteome</keyword>
<dbReference type="RefSeq" id="WP_167538907.1">
    <property type="nucleotide sequence ID" value="NZ_JAKUCO010000043.1"/>
</dbReference>